<dbReference type="EMBL" id="CAUYUJ010010002">
    <property type="protein sequence ID" value="CAK0828350.1"/>
    <property type="molecule type" value="Genomic_DNA"/>
</dbReference>
<gene>
    <name evidence="2" type="ORF">PCOR1329_LOCUS27586</name>
</gene>
<dbReference type="Proteomes" id="UP001189429">
    <property type="component" value="Unassembled WGS sequence"/>
</dbReference>
<proteinExistence type="predicted"/>
<reference evidence="2" key="1">
    <citation type="submission" date="2023-10" db="EMBL/GenBank/DDBJ databases">
        <authorList>
            <person name="Chen Y."/>
            <person name="Shah S."/>
            <person name="Dougan E. K."/>
            <person name="Thang M."/>
            <person name="Chan C."/>
        </authorList>
    </citation>
    <scope>NUCLEOTIDE SEQUENCE [LARGE SCALE GENOMIC DNA]</scope>
</reference>
<feature type="region of interest" description="Disordered" evidence="1">
    <location>
        <begin position="1"/>
        <end position="57"/>
    </location>
</feature>
<evidence type="ECO:0000256" key="1">
    <source>
        <dbReference type="SAM" id="MobiDB-lite"/>
    </source>
</evidence>
<keyword evidence="3" id="KW-1185">Reference proteome</keyword>
<comment type="caution">
    <text evidence="2">The sequence shown here is derived from an EMBL/GenBank/DDBJ whole genome shotgun (WGS) entry which is preliminary data.</text>
</comment>
<feature type="compositionally biased region" description="Basic and acidic residues" evidence="1">
    <location>
        <begin position="48"/>
        <end position="57"/>
    </location>
</feature>
<feature type="non-terminal residue" evidence="2">
    <location>
        <position position="108"/>
    </location>
</feature>
<accession>A0ABN9SD72</accession>
<feature type="non-terminal residue" evidence="2">
    <location>
        <position position="1"/>
    </location>
</feature>
<feature type="compositionally biased region" description="Basic residues" evidence="1">
    <location>
        <begin position="16"/>
        <end position="25"/>
    </location>
</feature>
<protein>
    <submittedName>
        <fullName evidence="2">Uncharacterized protein</fullName>
    </submittedName>
</protein>
<organism evidence="2 3">
    <name type="scientific">Prorocentrum cordatum</name>
    <dbReference type="NCBI Taxonomy" id="2364126"/>
    <lineage>
        <taxon>Eukaryota</taxon>
        <taxon>Sar</taxon>
        <taxon>Alveolata</taxon>
        <taxon>Dinophyceae</taxon>
        <taxon>Prorocentrales</taxon>
        <taxon>Prorocentraceae</taxon>
        <taxon>Prorocentrum</taxon>
    </lineage>
</organism>
<sequence>GLAPVGALIEPDLPAARRRPSRRGQRARDAPGGVADSLNGRSRTSDAAAERGRRDAHQIESRALALASRADQPAAKAHALKFAGRLFCDAPAAVRGDPGASASLWRSL</sequence>
<evidence type="ECO:0000313" key="3">
    <source>
        <dbReference type="Proteomes" id="UP001189429"/>
    </source>
</evidence>
<name>A0ABN9SD72_9DINO</name>
<evidence type="ECO:0000313" key="2">
    <source>
        <dbReference type="EMBL" id="CAK0828350.1"/>
    </source>
</evidence>